<comment type="subcellular location">
    <subcellularLocation>
        <location evidence="1">Membrane</location>
        <topology evidence="1">Multi-pass membrane protein</topology>
    </subcellularLocation>
</comment>
<dbReference type="PROSITE" id="PS51371">
    <property type="entry name" value="CBS"/>
    <property type="match status" value="1"/>
</dbReference>
<dbReference type="PANTHER" id="PTHR41394:SF8">
    <property type="entry name" value="MAGNESIUM TRANSPORTER MGTE"/>
    <property type="match status" value="1"/>
</dbReference>
<feature type="transmembrane region" description="Helical" evidence="9">
    <location>
        <begin position="216"/>
        <end position="243"/>
    </location>
</feature>
<dbReference type="Proteomes" id="UP000255129">
    <property type="component" value="Unassembled WGS sequence"/>
</dbReference>
<evidence type="ECO:0000256" key="1">
    <source>
        <dbReference type="ARBA" id="ARBA00004141"/>
    </source>
</evidence>
<keyword evidence="6 9" id="KW-1133">Transmembrane helix</keyword>
<dbReference type="InterPro" id="IPR006667">
    <property type="entry name" value="SLC41_membr_dom"/>
</dbReference>
<feature type="transmembrane region" description="Helical" evidence="9">
    <location>
        <begin position="325"/>
        <end position="345"/>
    </location>
</feature>
<feature type="domain" description="CBS" evidence="10">
    <location>
        <begin position="107"/>
        <end position="162"/>
    </location>
</feature>
<evidence type="ECO:0000313" key="12">
    <source>
        <dbReference type="Proteomes" id="UP000255129"/>
    </source>
</evidence>
<keyword evidence="7 9" id="KW-0472">Membrane</keyword>
<dbReference type="SUPFAM" id="SSF54631">
    <property type="entry name" value="CBS-domain pair"/>
    <property type="match status" value="1"/>
</dbReference>
<feature type="transmembrane region" description="Helical" evidence="9">
    <location>
        <begin position="291"/>
        <end position="313"/>
    </location>
</feature>
<organism evidence="11 12">
    <name type="scientific">Providencia rustigianii</name>
    <dbReference type="NCBI Taxonomy" id="158850"/>
    <lineage>
        <taxon>Bacteria</taxon>
        <taxon>Pseudomonadati</taxon>
        <taxon>Pseudomonadota</taxon>
        <taxon>Gammaproteobacteria</taxon>
        <taxon>Enterobacterales</taxon>
        <taxon>Morganellaceae</taxon>
        <taxon>Providencia</taxon>
    </lineage>
</organism>
<name>A0A379G616_9GAMM</name>
<comment type="similarity">
    <text evidence="2">Belongs to the SLC41A transporter family.</text>
</comment>
<evidence type="ECO:0000256" key="5">
    <source>
        <dbReference type="ARBA" id="ARBA00022842"/>
    </source>
</evidence>
<evidence type="ECO:0000256" key="4">
    <source>
        <dbReference type="ARBA" id="ARBA00022692"/>
    </source>
</evidence>
<dbReference type="SUPFAM" id="SSF161093">
    <property type="entry name" value="MgtE membrane domain-like"/>
    <property type="match status" value="1"/>
</dbReference>
<dbReference type="InterPro" id="IPR000644">
    <property type="entry name" value="CBS_dom"/>
</dbReference>
<evidence type="ECO:0000256" key="7">
    <source>
        <dbReference type="ARBA" id="ARBA00023136"/>
    </source>
</evidence>
<accession>A0A379G616</accession>
<dbReference type="OrthoDB" id="9790355at2"/>
<gene>
    <name evidence="11" type="ORF">NCTC12026_02799</name>
</gene>
<evidence type="ECO:0000259" key="10">
    <source>
        <dbReference type="PROSITE" id="PS51371"/>
    </source>
</evidence>
<dbReference type="AlphaFoldDB" id="A0A379G616"/>
<keyword evidence="4 9" id="KW-0812">Transmembrane</keyword>
<dbReference type="Gene3D" id="3.10.580.10">
    <property type="entry name" value="CBS-domain"/>
    <property type="match status" value="1"/>
</dbReference>
<dbReference type="PANTHER" id="PTHR41394">
    <property type="entry name" value="MAGNESIUM TRANSPORTER MGTE"/>
    <property type="match status" value="1"/>
</dbReference>
<evidence type="ECO:0000256" key="9">
    <source>
        <dbReference type="SAM" id="Phobius"/>
    </source>
</evidence>
<keyword evidence="5" id="KW-0460">Magnesium</keyword>
<keyword evidence="3" id="KW-0813">Transport</keyword>
<feature type="transmembrane region" description="Helical" evidence="9">
    <location>
        <begin position="264"/>
        <end position="285"/>
    </location>
</feature>
<sequence length="356" mass="38598">MTLSTQNKAGTVAIAQSAMKNARQKSPQTQPTKIDDSTVQAYMSQSYLPVSVADSVACVKKSLIEHLDGEQIPTYLFVVDSDNYLNGILSVKSLLSAAEDLLVSDIMRHNYFSVSPEQSRHDVYDLINHSGLDMIPVVQFGKLMGVLRPQDIAELIEDENTLDAQLQGATTPLEEPYLETSPVTLWRKRVVWLLMLFVAEAYTGTVLKAFEEQLEAAIALAFFIPLLIGTGGNSGTQITSTLVRAMALGEVSLRNIGAVLKKEVSTSFLVAITIGGAALIRAWILGVGYEVTIVVSLTIVAITVWSAIVSSIIPMVLQKLKVDPAVVSAPFIATFIDGTGLIIYFEIAKLVMTEFA</sequence>
<dbReference type="EMBL" id="UGUA01000002">
    <property type="protein sequence ID" value="SUC36375.1"/>
    <property type="molecule type" value="Genomic_DNA"/>
</dbReference>
<reference evidence="11 12" key="1">
    <citation type="submission" date="2018-06" db="EMBL/GenBank/DDBJ databases">
        <authorList>
            <consortium name="Pathogen Informatics"/>
            <person name="Doyle S."/>
        </authorList>
    </citation>
    <scope>NUCLEOTIDE SEQUENCE [LARGE SCALE GENOMIC DNA]</scope>
    <source>
        <strain evidence="11 12">NCTC12026</strain>
    </source>
</reference>
<dbReference type="GO" id="GO:0008324">
    <property type="term" value="F:monoatomic cation transmembrane transporter activity"/>
    <property type="evidence" value="ECO:0007669"/>
    <property type="project" value="InterPro"/>
</dbReference>
<evidence type="ECO:0000256" key="3">
    <source>
        <dbReference type="ARBA" id="ARBA00022448"/>
    </source>
</evidence>
<evidence type="ECO:0000313" key="11">
    <source>
        <dbReference type="EMBL" id="SUC36375.1"/>
    </source>
</evidence>
<evidence type="ECO:0000256" key="8">
    <source>
        <dbReference type="PROSITE-ProRule" id="PRU00703"/>
    </source>
</evidence>
<dbReference type="InterPro" id="IPR036739">
    <property type="entry name" value="SLC41_membr_dom_sf"/>
</dbReference>
<dbReference type="Pfam" id="PF00571">
    <property type="entry name" value="CBS"/>
    <property type="match status" value="1"/>
</dbReference>
<dbReference type="Pfam" id="PF01769">
    <property type="entry name" value="MgtE"/>
    <property type="match status" value="1"/>
</dbReference>
<dbReference type="GO" id="GO:0016020">
    <property type="term" value="C:membrane"/>
    <property type="evidence" value="ECO:0007669"/>
    <property type="project" value="UniProtKB-SubCell"/>
</dbReference>
<dbReference type="Gene3D" id="1.10.357.20">
    <property type="entry name" value="SLC41 divalent cation transporters, integral membrane domain"/>
    <property type="match status" value="1"/>
</dbReference>
<evidence type="ECO:0000256" key="6">
    <source>
        <dbReference type="ARBA" id="ARBA00022989"/>
    </source>
</evidence>
<dbReference type="InterPro" id="IPR046342">
    <property type="entry name" value="CBS_dom_sf"/>
</dbReference>
<keyword evidence="8" id="KW-0129">CBS domain</keyword>
<proteinExistence type="inferred from homology"/>
<protein>
    <submittedName>
        <fullName evidence="11">Magnesium transporter mgtE</fullName>
    </submittedName>
</protein>
<evidence type="ECO:0000256" key="2">
    <source>
        <dbReference type="ARBA" id="ARBA00009749"/>
    </source>
</evidence>
<feature type="transmembrane region" description="Helical" evidence="9">
    <location>
        <begin position="190"/>
        <end position="210"/>
    </location>
</feature>